<dbReference type="Proteomes" id="UP000008370">
    <property type="component" value="Unassembled WGS sequence"/>
</dbReference>
<dbReference type="InParanoid" id="K5X225"/>
<dbReference type="KEGG" id="pco:PHACADRAFT_254131"/>
<dbReference type="EMBL" id="JH930471">
    <property type="protein sequence ID" value="EKM56807.1"/>
    <property type="molecule type" value="Genomic_DNA"/>
</dbReference>
<keyword evidence="2" id="KW-1185">Reference proteome</keyword>
<dbReference type="AlphaFoldDB" id="K5X225"/>
<sequence>MSGLLASACGIAHPYSTPKQASRILDGSFESRRSSITLASALPRHGPWSASSCGARLAADRILLLRCAQGAK</sequence>
<accession>K5X225</accession>
<protein>
    <submittedName>
        <fullName evidence="1">Uncharacterized protein</fullName>
    </submittedName>
</protein>
<reference evidence="1 2" key="1">
    <citation type="journal article" date="2012" name="BMC Genomics">
        <title>Comparative genomics of the white-rot fungi, Phanerochaete carnosa and P. chrysosporium, to elucidate the genetic basis of the distinct wood types they colonize.</title>
        <authorList>
            <person name="Suzuki H."/>
            <person name="MacDonald J."/>
            <person name="Syed K."/>
            <person name="Salamov A."/>
            <person name="Hori C."/>
            <person name="Aerts A."/>
            <person name="Henrissat B."/>
            <person name="Wiebenga A."/>
            <person name="vanKuyk P.A."/>
            <person name="Barry K."/>
            <person name="Lindquist E."/>
            <person name="LaButti K."/>
            <person name="Lapidus A."/>
            <person name="Lucas S."/>
            <person name="Coutinho P."/>
            <person name="Gong Y."/>
            <person name="Samejima M."/>
            <person name="Mahadevan R."/>
            <person name="Abou-Zaid M."/>
            <person name="de Vries R.P."/>
            <person name="Igarashi K."/>
            <person name="Yadav J.S."/>
            <person name="Grigoriev I.V."/>
            <person name="Master E.R."/>
        </authorList>
    </citation>
    <scope>NUCLEOTIDE SEQUENCE [LARGE SCALE GENOMIC DNA]</scope>
    <source>
        <strain evidence="1 2">HHB-10118-sp</strain>
    </source>
</reference>
<gene>
    <name evidence="1" type="ORF">PHACADRAFT_254131</name>
</gene>
<evidence type="ECO:0000313" key="1">
    <source>
        <dbReference type="EMBL" id="EKM56807.1"/>
    </source>
</evidence>
<name>K5X225_PHACS</name>
<dbReference type="RefSeq" id="XP_007394641.1">
    <property type="nucleotide sequence ID" value="XM_007394579.1"/>
</dbReference>
<dbReference type="HOGENOM" id="CLU_2723023_0_0_1"/>
<dbReference type="GeneID" id="18915980"/>
<evidence type="ECO:0000313" key="2">
    <source>
        <dbReference type="Proteomes" id="UP000008370"/>
    </source>
</evidence>
<organism evidence="1 2">
    <name type="scientific">Phanerochaete carnosa (strain HHB-10118-sp)</name>
    <name type="common">White-rot fungus</name>
    <name type="synonym">Peniophora carnosa</name>
    <dbReference type="NCBI Taxonomy" id="650164"/>
    <lineage>
        <taxon>Eukaryota</taxon>
        <taxon>Fungi</taxon>
        <taxon>Dikarya</taxon>
        <taxon>Basidiomycota</taxon>
        <taxon>Agaricomycotina</taxon>
        <taxon>Agaricomycetes</taxon>
        <taxon>Polyporales</taxon>
        <taxon>Phanerochaetaceae</taxon>
        <taxon>Phanerochaete</taxon>
    </lineage>
</organism>
<proteinExistence type="predicted"/>